<proteinExistence type="predicted"/>
<name>A0A2R5GMH2_9STRA</name>
<keyword evidence="1" id="KW-0472">Membrane</keyword>
<organism evidence="2 3">
    <name type="scientific">Hondaea fermentalgiana</name>
    <dbReference type="NCBI Taxonomy" id="2315210"/>
    <lineage>
        <taxon>Eukaryota</taxon>
        <taxon>Sar</taxon>
        <taxon>Stramenopiles</taxon>
        <taxon>Bigyra</taxon>
        <taxon>Labyrinthulomycetes</taxon>
        <taxon>Thraustochytrida</taxon>
        <taxon>Thraustochytriidae</taxon>
        <taxon>Hondaea</taxon>
    </lineage>
</organism>
<evidence type="ECO:0000256" key="1">
    <source>
        <dbReference type="SAM" id="Phobius"/>
    </source>
</evidence>
<dbReference type="EMBL" id="BEYU01000052">
    <property type="protein sequence ID" value="GBG29064.1"/>
    <property type="molecule type" value="Genomic_DNA"/>
</dbReference>
<feature type="transmembrane region" description="Helical" evidence="1">
    <location>
        <begin position="130"/>
        <end position="150"/>
    </location>
</feature>
<dbReference type="GO" id="GO:0016020">
    <property type="term" value="C:membrane"/>
    <property type="evidence" value="ECO:0007669"/>
    <property type="project" value="TreeGrafter"/>
</dbReference>
<dbReference type="AlphaFoldDB" id="A0A2R5GMH2"/>
<dbReference type="PANTHER" id="PTHR32251">
    <property type="entry name" value="3-OXO-5-ALPHA-STEROID 4-DEHYDROGENASE"/>
    <property type="match status" value="1"/>
</dbReference>
<dbReference type="Pfam" id="PF06966">
    <property type="entry name" value="DUF1295"/>
    <property type="match status" value="1"/>
</dbReference>
<evidence type="ECO:0008006" key="4">
    <source>
        <dbReference type="Google" id="ProtNLM"/>
    </source>
</evidence>
<dbReference type="InParanoid" id="A0A2R5GMH2"/>
<dbReference type="InterPro" id="IPR010721">
    <property type="entry name" value="UstE-like"/>
</dbReference>
<reference evidence="2 3" key="1">
    <citation type="submission" date="2017-12" db="EMBL/GenBank/DDBJ databases">
        <title>Sequencing, de novo assembly and annotation of complete genome of a new Thraustochytrid species, strain FCC1311.</title>
        <authorList>
            <person name="Sedici K."/>
            <person name="Godart F."/>
            <person name="Aiese Cigliano R."/>
            <person name="Sanseverino W."/>
            <person name="Barakat M."/>
            <person name="Ortet P."/>
            <person name="Marechal E."/>
            <person name="Cagnac O."/>
            <person name="Amato A."/>
        </authorList>
    </citation>
    <scope>NUCLEOTIDE SEQUENCE [LARGE SCALE GENOMIC DNA]</scope>
</reference>
<dbReference type="OrthoDB" id="201504at2759"/>
<protein>
    <recommendedName>
        <fullName evidence="4">Steroid 5-alpha reductase C-terminal domain-containing protein</fullName>
    </recommendedName>
</protein>
<keyword evidence="1" id="KW-1133">Transmembrane helix</keyword>
<accession>A0A2R5GMH2</accession>
<sequence length="325" mass="37286">MTPFDEAFPGLAKYLGLSDTGADDGLRMCAFICMSTIAVCFVTAELTDNLSQTDKLWSIMPVVYAWVIEIYSNMSNARTLLMALLATIWGTRLTLNFTRHGGYSWPPWEGREDYRWVHVRKLLHQGQYPFLFVLFDLLFIAGYCHVILLGQAMPVFVVAKEGANVPLNRWDFAITLGVLALIAIESMADEQHQAFQNEKNKHERLRDSSKPPALRDGFFSSQLFSLCRHPNYAAEQAIWIVFYLFSVNVRVQNGEPLPQALIHWSMFGWVMLVSLFTPSALFSESLSAKKYENYKEYQRTTWMFFPFGTWGTWEGKTDFPAEYSP</sequence>
<gene>
    <name evidence="2" type="ORF">FCC1311_052862</name>
</gene>
<dbReference type="PANTHER" id="PTHR32251:SF23">
    <property type="entry name" value="3-OXO-5-ALPHA-STEROID 4-DEHYDROGENASE (DUF1295)"/>
    <property type="match status" value="1"/>
</dbReference>
<evidence type="ECO:0000313" key="2">
    <source>
        <dbReference type="EMBL" id="GBG29064.1"/>
    </source>
</evidence>
<dbReference type="Gene3D" id="1.20.120.1630">
    <property type="match status" value="1"/>
</dbReference>
<evidence type="ECO:0000313" key="3">
    <source>
        <dbReference type="Proteomes" id="UP000241890"/>
    </source>
</evidence>
<comment type="caution">
    <text evidence="2">The sequence shown here is derived from an EMBL/GenBank/DDBJ whole genome shotgun (WGS) entry which is preliminary data.</text>
</comment>
<keyword evidence="1" id="KW-0812">Transmembrane</keyword>
<keyword evidence="3" id="KW-1185">Reference proteome</keyword>
<dbReference type="Proteomes" id="UP000241890">
    <property type="component" value="Unassembled WGS sequence"/>
</dbReference>
<feature type="transmembrane region" description="Helical" evidence="1">
    <location>
        <begin position="261"/>
        <end position="282"/>
    </location>
</feature>